<name>A0A6J6JLK4_9ZZZZ</name>
<reference evidence="2" key="1">
    <citation type="submission" date="2020-05" db="EMBL/GenBank/DDBJ databases">
        <authorList>
            <person name="Chiriac C."/>
            <person name="Salcher M."/>
            <person name="Ghai R."/>
            <person name="Kavagutti S V."/>
        </authorList>
    </citation>
    <scope>NUCLEOTIDE SEQUENCE</scope>
</reference>
<evidence type="ECO:0000313" key="2">
    <source>
        <dbReference type="EMBL" id="CAB4637856.1"/>
    </source>
</evidence>
<dbReference type="PANTHER" id="PTHR33990">
    <property type="entry name" value="PROTEIN YJDN-RELATED"/>
    <property type="match status" value="1"/>
</dbReference>
<feature type="domain" description="PhnB-like" evidence="1">
    <location>
        <begin position="8"/>
        <end position="114"/>
    </location>
</feature>
<proteinExistence type="predicted"/>
<dbReference type="AlphaFoldDB" id="A0A6J6JLK4"/>
<evidence type="ECO:0000259" key="1">
    <source>
        <dbReference type="Pfam" id="PF06983"/>
    </source>
</evidence>
<dbReference type="Pfam" id="PF06983">
    <property type="entry name" value="3-dmu-9_3-mt"/>
    <property type="match status" value="1"/>
</dbReference>
<accession>A0A6J6JLK4</accession>
<dbReference type="InterPro" id="IPR009725">
    <property type="entry name" value="3_dmu_93_MTrfase"/>
</dbReference>
<sequence length="151" mass="16754">MTKPTTLKTFLWFDGNLGEALEFYAATFTDFVLHSSGRPEADGKLMTAEFSIHGHEFIGMGWPGGPKFNDAISLALTVDGQDEVDRVWDAITKDGEEGQCGWCKDPFGVSWQVIPVQMREHTGNPDPAKAAYAWAALRKMKKIVIQDFIEG</sequence>
<dbReference type="Gene3D" id="3.10.180.10">
    <property type="entry name" value="2,3-Dihydroxybiphenyl 1,2-Dioxygenase, domain 1"/>
    <property type="match status" value="1"/>
</dbReference>
<gene>
    <name evidence="2" type="ORF">UFOPK2001_00956</name>
</gene>
<organism evidence="2">
    <name type="scientific">freshwater metagenome</name>
    <dbReference type="NCBI Taxonomy" id="449393"/>
    <lineage>
        <taxon>unclassified sequences</taxon>
        <taxon>metagenomes</taxon>
        <taxon>ecological metagenomes</taxon>
    </lineage>
</organism>
<dbReference type="SUPFAM" id="SSF54593">
    <property type="entry name" value="Glyoxalase/Bleomycin resistance protein/Dihydroxybiphenyl dioxygenase"/>
    <property type="match status" value="1"/>
</dbReference>
<dbReference type="PIRSF" id="PIRSF021700">
    <property type="entry name" value="3_dmu_93_MTrfase"/>
    <property type="match status" value="1"/>
</dbReference>
<dbReference type="EMBL" id="CAEZVN010000108">
    <property type="protein sequence ID" value="CAB4637856.1"/>
    <property type="molecule type" value="Genomic_DNA"/>
</dbReference>
<dbReference type="InterPro" id="IPR029068">
    <property type="entry name" value="Glyas_Bleomycin-R_OHBP_Dase"/>
</dbReference>
<dbReference type="InterPro" id="IPR028973">
    <property type="entry name" value="PhnB-like"/>
</dbReference>
<dbReference type="CDD" id="cd06588">
    <property type="entry name" value="PhnB_like"/>
    <property type="match status" value="1"/>
</dbReference>
<protein>
    <submittedName>
        <fullName evidence="2">Unannotated protein</fullName>
    </submittedName>
</protein>